<proteinExistence type="predicted"/>
<name>A0A1F6NKL4_9BACT</name>
<reference evidence="1 2" key="1">
    <citation type="journal article" date="2016" name="Nat. Commun.">
        <title>Thousands of microbial genomes shed light on interconnected biogeochemical processes in an aquifer system.</title>
        <authorList>
            <person name="Anantharaman K."/>
            <person name="Brown C.T."/>
            <person name="Hug L.A."/>
            <person name="Sharon I."/>
            <person name="Castelle C.J."/>
            <person name="Probst A.J."/>
            <person name="Thomas B.C."/>
            <person name="Singh A."/>
            <person name="Wilkins M.J."/>
            <person name="Karaoz U."/>
            <person name="Brodie E.L."/>
            <person name="Williams K.H."/>
            <person name="Hubbard S.S."/>
            <person name="Banfield J.F."/>
        </authorList>
    </citation>
    <scope>NUCLEOTIDE SEQUENCE [LARGE SCALE GENOMIC DNA]</scope>
</reference>
<dbReference type="AlphaFoldDB" id="A0A1F6NKL4"/>
<dbReference type="Proteomes" id="UP000177803">
    <property type="component" value="Unassembled WGS sequence"/>
</dbReference>
<gene>
    <name evidence="1" type="ORF">A2261_02250</name>
</gene>
<protein>
    <submittedName>
        <fullName evidence="1">Uncharacterized protein</fullName>
    </submittedName>
</protein>
<sequence length="70" mass="7544">MKSSRHPILPAGSDVLAKVAQAKITATQTGADPVEAAENAVVDHLEEMYPELIALIDGYPDENQQTNIKE</sequence>
<evidence type="ECO:0000313" key="2">
    <source>
        <dbReference type="Proteomes" id="UP000177803"/>
    </source>
</evidence>
<organism evidence="1 2">
    <name type="scientific">Candidatus Magasanikbacteria bacterium RIFOXYA2_FULL_44_8</name>
    <dbReference type="NCBI Taxonomy" id="1798696"/>
    <lineage>
        <taxon>Bacteria</taxon>
        <taxon>Candidatus Magasanikiibacteriota</taxon>
    </lineage>
</organism>
<comment type="caution">
    <text evidence="1">The sequence shown here is derived from an EMBL/GenBank/DDBJ whole genome shotgun (WGS) entry which is preliminary data.</text>
</comment>
<dbReference type="EMBL" id="MFQR01000039">
    <property type="protein sequence ID" value="OGH84194.1"/>
    <property type="molecule type" value="Genomic_DNA"/>
</dbReference>
<accession>A0A1F6NKL4</accession>
<evidence type="ECO:0000313" key="1">
    <source>
        <dbReference type="EMBL" id="OGH84194.1"/>
    </source>
</evidence>